<keyword evidence="2" id="KW-0472">Membrane</keyword>
<accession>A0AAD4IFT4</accession>
<reference evidence="3" key="1">
    <citation type="submission" date="2021-07" db="EMBL/GenBank/DDBJ databases">
        <title>Genome Resource of American Ginseng Black Spot Pathogen Alternaria panax.</title>
        <authorList>
            <person name="Qiu C."/>
            <person name="Wang W."/>
            <person name="Liu Z."/>
        </authorList>
    </citation>
    <scope>NUCLEOTIDE SEQUENCE</scope>
    <source>
        <strain evidence="3">BNCC115425</strain>
    </source>
</reference>
<dbReference type="EMBL" id="JAANER010000002">
    <property type="protein sequence ID" value="KAG9193621.1"/>
    <property type="molecule type" value="Genomic_DNA"/>
</dbReference>
<proteinExistence type="predicted"/>
<feature type="transmembrane region" description="Helical" evidence="2">
    <location>
        <begin position="12"/>
        <end position="31"/>
    </location>
</feature>
<dbReference type="AlphaFoldDB" id="A0AAD4IFT4"/>
<gene>
    <name evidence="3" type="ORF">G6011_03656</name>
</gene>
<feature type="transmembrane region" description="Helical" evidence="2">
    <location>
        <begin position="238"/>
        <end position="260"/>
    </location>
</feature>
<protein>
    <submittedName>
        <fullName evidence="3">Uncharacterized protein</fullName>
    </submittedName>
</protein>
<feature type="transmembrane region" description="Helical" evidence="2">
    <location>
        <begin position="124"/>
        <end position="141"/>
    </location>
</feature>
<feature type="transmembrane region" description="Helical" evidence="2">
    <location>
        <begin position="153"/>
        <end position="173"/>
    </location>
</feature>
<comment type="caution">
    <text evidence="3">The sequence shown here is derived from an EMBL/GenBank/DDBJ whole genome shotgun (WGS) entry which is preliminary data.</text>
</comment>
<evidence type="ECO:0000256" key="1">
    <source>
        <dbReference type="SAM" id="MobiDB-lite"/>
    </source>
</evidence>
<feature type="compositionally biased region" description="Polar residues" evidence="1">
    <location>
        <begin position="305"/>
        <end position="318"/>
    </location>
</feature>
<dbReference type="Proteomes" id="UP001199106">
    <property type="component" value="Unassembled WGS sequence"/>
</dbReference>
<feature type="region of interest" description="Disordered" evidence="1">
    <location>
        <begin position="296"/>
        <end position="334"/>
    </location>
</feature>
<organism evidence="3 4">
    <name type="scientific">Alternaria panax</name>
    <dbReference type="NCBI Taxonomy" id="48097"/>
    <lineage>
        <taxon>Eukaryota</taxon>
        <taxon>Fungi</taxon>
        <taxon>Dikarya</taxon>
        <taxon>Ascomycota</taxon>
        <taxon>Pezizomycotina</taxon>
        <taxon>Dothideomycetes</taxon>
        <taxon>Pleosporomycetidae</taxon>
        <taxon>Pleosporales</taxon>
        <taxon>Pleosporineae</taxon>
        <taxon>Pleosporaceae</taxon>
        <taxon>Alternaria</taxon>
        <taxon>Alternaria sect. Panax</taxon>
    </lineage>
</organism>
<keyword evidence="2" id="KW-1133">Transmembrane helix</keyword>
<evidence type="ECO:0000313" key="3">
    <source>
        <dbReference type="EMBL" id="KAG9193621.1"/>
    </source>
</evidence>
<sequence>MSQSLSTEINGFYGPGSWAAWVITMIVSWIPILQNDYESNLHYMLYALYTNWATIDAIRWTVQASRAQTELVEVEKALVERLVTSLAVVELGVAQAVFQISLCLLREDKESDSDEVKRKRRRRVWLITLGLLLPISLWGYSTTIPSLHQDRSRVVVVLQIIVLLLSYFGFPVAFGKGSEWTWFLQPMFFLLWPTMFNPAEVGTKALINSLFSPIHLGPRERCHTVSCAPQTIGELDQAFSLFVALFMYLYEFGFSHLWILKGFILGFPNRIIIWSNRVRSLGMRVQAWVQAEPVPDEEVAGDDGTFTSPEAASSSTSRHAGFQLAGRPKARATL</sequence>
<name>A0AAD4IFT4_9PLEO</name>
<evidence type="ECO:0000256" key="2">
    <source>
        <dbReference type="SAM" id="Phobius"/>
    </source>
</evidence>
<keyword evidence="2" id="KW-0812">Transmembrane</keyword>
<keyword evidence="4" id="KW-1185">Reference proteome</keyword>
<evidence type="ECO:0000313" key="4">
    <source>
        <dbReference type="Proteomes" id="UP001199106"/>
    </source>
</evidence>